<dbReference type="PANTHER" id="PTHR42718">
    <property type="entry name" value="MAJOR FACILITATOR SUPERFAMILY MULTIDRUG TRANSPORTER MFSC"/>
    <property type="match status" value="1"/>
</dbReference>
<comment type="subcellular location">
    <subcellularLocation>
        <location evidence="1">Cell membrane</location>
        <topology evidence="1">Multi-pass membrane protein</topology>
    </subcellularLocation>
</comment>
<feature type="transmembrane region" description="Helical" evidence="6">
    <location>
        <begin position="150"/>
        <end position="171"/>
    </location>
</feature>
<dbReference type="AlphaFoldDB" id="A0A8J3VQQ1"/>
<dbReference type="Proteomes" id="UP000642748">
    <property type="component" value="Unassembled WGS sequence"/>
</dbReference>
<evidence type="ECO:0000256" key="5">
    <source>
        <dbReference type="ARBA" id="ARBA00023136"/>
    </source>
</evidence>
<proteinExistence type="predicted"/>
<feature type="transmembrane region" description="Helical" evidence="6">
    <location>
        <begin position="177"/>
        <end position="197"/>
    </location>
</feature>
<evidence type="ECO:0000256" key="1">
    <source>
        <dbReference type="ARBA" id="ARBA00004651"/>
    </source>
</evidence>
<dbReference type="GO" id="GO:0005886">
    <property type="term" value="C:plasma membrane"/>
    <property type="evidence" value="ECO:0007669"/>
    <property type="project" value="UniProtKB-SubCell"/>
</dbReference>
<dbReference type="PROSITE" id="PS50850">
    <property type="entry name" value="MFS"/>
    <property type="match status" value="1"/>
</dbReference>
<keyword evidence="4 6" id="KW-1133">Transmembrane helix</keyword>
<feature type="transmembrane region" description="Helical" evidence="6">
    <location>
        <begin position="441"/>
        <end position="461"/>
    </location>
</feature>
<keyword evidence="3 6" id="KW-0812">Transmembrane</keyword>
<feature type="transmembrane region" description="Helical" evidence="6">
    <location>
        <begin position="282"/>
        <end position="304"/>
    </location>
</feature>
<dbReference type="InterPro" id="IPR020846">
    <property type="entry name" value="MFS_dom"/>
</dbReference>
<evidence type="ECO:0000313" key="8">
    <source>
        <dbReference type="EMBL" id="GIH15354.1"/>
    </source>
</evidence>
<feature type="transmembrane region" description="Helical" evidence="6">
    <location>
        <begin position="23"/>
        <end position="45"/>
    </location>
</feature>
<keyword evidence="2" id="KW-0813">Transport</keyword>
<evidence type="ECO:0000259" key="7">
    <source>
        <dbReference type="PROSITE" id="PS50850"/>
    </source>
</evidence>
<dbReference type="RefSeq" id="WP_203918991.1">
    <property type="nucleotide sequence ID" value="NZ_BONZ01000033.1"/>
</dbReference>
<feature type="transmembrane region" description="Helical" evidence="6">
    <location>
        <begin position="236"/>
        <end position="256"/>
    </location>
</feature>
<protein>
    <submittedName>
        <fullName evidence="8">MFS transporter</fullName>
    </submittedName>
</protein>
<feature type="transmembrane region" description="Helical" evidence="6">
    <location>
        <begin position="346"/>
        <end position="366"/>
    </location>
</feature>
<feature type="transmembrane region" description="Helical" evidence="6">
    <location>
        <begin position="115"/>
        <end position="138"/>
    </location>
</feature>
<dbReference type="PANTHER" id="PTHR42718:SF9">
    <property type="entry name" value="MAJOR FACILITATOR SUPERFAMILY MULTIDRUG TRANSPORTER MFSC"/>
    <property type="match status" value="1"/>
</dbReference>
<organism evidence="8 9">
    <name type="scientific">Rugosimonospora africana</name>
    <dbReference type="NCBI Taxonomy" id="556532"/>
    <lineage>
        <taxon>Bacteria</taxon>
        <taxon>Bacillati</taxon>
        <taxon>Actinomycetota</taxon>
        <taxon>Actinomycetes</taxon>
        <taxon>Micromonosporales</taxon>
        <taxon>Micromonosporaceae</taxon>
        <taxon>Rugosimonospora</taxon>
    </lineage>
</organism>
<keyword evidence="5 6" id="KW-0472">Membrane</keyword>
<evidence type="ECO:0000256" key="4">
    <source>
        <dbReference type="ARBA" id="ARBA00022989"/>
    </source>
</evidence>
<comment type="caution">
    <text evidence="8">The sequence shown here is derived from an EMBL/GenBank/DDBJ whole genome shotgun (WGS) entry which is preliminary data.</text>
</comment>
<gene>
    <name evidence="8" type="primary">mmr_1</name>
    <name evidence="8" type="ORF">Raf01_35260</name>
</gene>
<dbReference type="Gene3D" id="1.20.1250.20">
    <property type="entry name" value="MFS general substrate transporter like domains"/>
    <property type="match status" value="1"/>
</dbReference>
<accession>A0A8J3VQQ1</accession>
<feature type="transmembrane region" description="Helical" evidence="6">
    <location>
        <begin position="90"/>
        <end position="109"/>
    </location>
</feature>
<evidence type="ECO:0000256" key="6">
    <source>
        <dbReference type="SAM" id="Phobius"/>
    </source>
</evidence>
<feature type="transmembrane region" description="Helical" evidence="6">
    <location>
        <begin position="209"/>
        <end position="230"/>
    </location>
</feature>
<dbReference type="Gene3D" id="1.20.1720.10">
    <property type="entry name" value="Multidrug resistance protein D"/>
    <property type="match status" value="1"/>
</dbReference>
<dbReference type="Pfam" id="PF07690">
    <property type="entry name" value="MFS_1"/>
    <property type="match status" value="1"/>
</dbReference>
<dbReference type="CDD" id="cd17321">
    <property type="entry name" value="MFS_MMR_MDR_like"/>
    <property type="match status" value="1"/>
</dbReference>
<evidence type="ECO:0000313" key="9">
    <source>
        <dbReference type="Proteomes" id="UP000642748"/>
    </source>
</evidence>
<name>A0A8J3VQQ1_9ACTN</name>
<dbReference type="EMBL" id="BONZ01000033">
    <property type="protein sequence ID" value="GIH15354.1"/>
    <property type="molecule type" value="Genomic_DNA"/>
</dbReference>
<reference evidence="8" key="1">
    <citation type="submission" date="2021-01" db="EMBL/GenBank/DDBJ databases">
        <title>Whole genome shotgun sequence of Rugosimonospora africana NBRC 104875.</title>
        <authorList>
            <person name="Komaki H."/>
            <person name="Tamura T."/>
        </authorList>
    </citation>
    <scope>NUCLEOTIDE SEQUENCE</scope>
    <source>
        <strain evidence="8">NBRC 104875</strain>
    </source>
</reference>
<sequence length="469" mass="45813">MTTADPVTLSPVPDSRGRPRTGLALLGVSLGYFMVLLDMTVLSVAEPDLARSLGSSLSGLQWAVTGYTAVFGALLLSAGAVADRYGAHRVFRLGIGAFGLGSLLCALAPDIATLVVLRGLLGVAAAASVPASLALIAALYPEPAARARAVATWAAVSGAALAAGPIAGGVLVDVAGWRAIFLINVPLAGVTLALTATRAVRGARGQRTIDWAAQLAACAALGLLTDALIAVGSGSVAHAAVSAAATVAAGVLFAALQRRARKRGRAPVIPAAVVRSPGMRPALLAAAAVNFAMSGILFVLPLLFQRVLRLSPVEVGLAFLPMTLPFAVNPPLTGRLVARIGPWRPMLAGLGLLAVGGLALAAAVLAGDGYPAMVAGLVCTGCGVSLALPALATAVVATAPAGSAGAAGGLLNAVRQVGATLGVAVLGAVAGTGAAGTAAALALAAAGCVAAACVAAVLGLGRRAGRSAR</sequence>
<dbReference type="InterPro" id="IPR011701">
    <property type="entry name" value="MFS"/>
</dbReference>
<feature type="domain" description="Major facilitator superfamily (MFS) profile" evidence="7">
    <location>
        <begin position="24"/>
        <end position="463"/>
    </location>
</feature>
<evidence type="ECO:0000256" key="3">
    <source>
        <dbReference type="ARBA" id="ARBA00022692"/>
    </source>
</evidence>
<dbReference type="InterPro" id="IPR036259">
    <property type="entry name" value="MFS_trans_sf"/>
</dbReference>
<dbReference type="SUPFAM" id="SSF103473">
    <property type="entry name" value="MFS general substrate transporter"/>
    <property type="match status" value="1"/>
</dbReference>
<feature type="transmembrane region" description="Helical" evidence="6">
    <location>
        <begin position="60"/>
        <end position="78"/>
    </location>
</feature>
<evidence type="ECO:0000256" key="2">
    <source>
        <dbReference type="ARBA" id="ARBA00022448"/>
    </source>
</evidence>
<keyword evidence="9" id="KW-1185">Reference proteome</keyword>
<dbReference type="GO" id="GO:0022857">
    <property type="term" value="F:transmembrane transporter activity"/>
    <property type="evidence" value="ECO:0007669"/>
    <property type="project" value="InterPro"/>
</dbReference>
<feature type="transmembrane region" description="Helical" evidence="6">
    <location>
        <begin position="372"/>
        <end position="396"/>
    </location>
</feature>